<feature type="compositionally biased region" description="Basic and acidic residues" evidence="1">
    <location>
        <begin position="243"/>
        <end position="254"/>
    </location>
</feature>
<dbReference type="Proteomes" id="UP000738325">
    <property type="component" value="Unassembled WGS sequence"/>
</dbReference>
<dbReference type="OrthoDB" id="2395028at2759"/>
<feature type="region of interest" description="Disordered" evidence="1">
    <location>
        <begin position="236"/>
        <end position="266"/>
    </location>
</feature>
<keyword evidence="3" id="KW-1185">Reference proteome</keyword>
<reference evidence="2" key="1">
    <citation type="journal article" date="2020" name="Fungal Divers.">
        <title>Resolving the Mortierellaceae phylogeny through synthesis of multi-gene phylogenetics and phylogenomics.</title>
        <authorList>
            <person name="Vandepol N."/>
            <person name="Liber J."/>
            <person name="Desiro A."/>
            <person name="Na H."/>
            <person name="Kennedy M."/>
            <person name="Barry K."/>
            <person name="Grigoriev I.V."/>
            <person name="Miller A.N."/>
            <person name="O'Donnell K."/>
            <person name="Stajich J.E."/>
            <person name="Bonito G."/>
        </authorList>
    </citation>
    <scope>NUCLEOTIDE SEQUENCE</scope>
    <source>
        <strain evidence="2">REB-010B</strain>
    </source>
</reference>
<dbReference type="InterPro" id="IPR032675">
    <property type="entry name" value="LRR_dom_sf"/>
</dbReference>
<dbReference type="AlphaFoldDB" id="A0A9P6RV98"/>
<dbReference type="SUPFAM" id="SSF81383">
    <property type="entry name" value="F-box domain"/>
    <property type="match status" value="1"/>
</dbReference>
<sequence>MNHHALNIPEIVEEISRHLDLKDKVNCLVVSKAFHLAFVPGVWRSITVSRPNSGDEMDTRPSCPSGDSLQRHKHYIQELKLKVCFPDEYLSLQGCDRLRTLEVVNWSGHFGYHLYNDKDDSLDSSSDQGNNGPNQDSSCNDDRRATVRKEQGRVLAGITKLISRHHSTLNRIVFQWDHIAIISPTVEFWRAVAQCTNIGSLYLAFLFVPQECLSSFLDACALPRRLKLESTILGEAAPSDDESGQREDTSKDNQDAPFPSHRQVLPGPRYIKMSSRIWDPHFRRYSQRSMQSPLSQAKILRMCTNLEELSWRGYWTAPIFFGYLSRDPWNLDRLKQLDLKSQNVGDEDLAPLFSQMKVLEQLVLNGTQLGPLSLHELTKDRRYANSRVEHPGAGPQWRLCDTIETLYIDTCVGVTSPMIQHLLENCTSLRVMVAGSLTVTDIARGRDWVCRDLKALRVRLEADRSFWESDAAVIATAVQDVERTAALTTVRRSQEVLDMQAVVFSRIGALQELEELSVTHNAKSNRYTFPGTLNLKVRPDGLELWANLKKLKYFNCAYDKYQVVGMEELKWMTVNWPELLHFSCHAKQRETELYAMMMLLEKKNIVHRFCLG</sequence>
<feature type="region of interest" description="Disordered" evidence="1">
    <location>
        <begin position="121"/>
        <end position="144"/>
    </location>
</feature>
<organism evidence="2 3">
    <name type="scientific">Dissophora globulifera</name>
    <dbReference type="NCBI Taxonomy" id="979702"/>
    <lineage>
        <taxon>Eukaryota</taxon>
        <taxon>Fungi</taxon>
        <taxon>Fungi incertae sedis</taxon>
        <taxon>Mucoromycota</taxon>
        <taxon>Mortierellomycotina</taxon>
        <taxon>Mortierellomycetes</taxon>
        <taxon>Mortierellales</taxon>
        <taxon>Mortierellaceae</taxon>
        <taxon>Dissophora</taxon>
    </lineage>
</organism>
<feature type="compositionally biased region" description="Polar residues" evidence="1">
    <location>
        <begin position="128"/>
        <end position="138"/>
    </location>
</feature>
<accession>A0A9P6RV98</accession>
<dbReference type="InterPro" id="IPR036047">
    <property type="entry name" value="F-box-like_dom_sf"/>
</dbReference>
<proteinExistence type="predicted"/>
<evidence type="ECO:0000313" key="3">
    <source>
        <dbReference type="Proteomes" id="UP000738325"/>
    </source>
</evidence>
<name>A0A9P6RV98_9FUNG</name>
<dbReference type="Gene3D" id="3.80.10.10">
    <property type="entry name" value="Ribonuclease Inhibitor"/>
    <property type="match status" value="1"/>
</dbReference>
<evidence type="ECO:0000313" key="2">
    <source>
        <dbReference type="EMBL" id="KAG0328406.1"/>
    </source>
</evidence>
<comment type="caution">
    <text evidence="2">The sequence shown here is derived from an EMBL/GenBank/DDBJ whole genome shotgun (WGS) entry which is preliminary data.</text>
</comment>
<protein>
    <recommendedName>
        <fullName evidence="4">F-box domain-containing protein</fullName>
    </recommendedName>
</protein>
<evidence type="ECO:0000256" key="1">
    <source>
        <dbReference type="SAM" id="MobiDB-lite"/>
    </source>
</evidence>
<dbReference type="EMBL" id="JAAAIP010000035">
    <property type="protein sequence ID" value="KAG0328406.1"/>
    <property type="molecule type" value="Genomic_DNA"/>
</dbReference>
<gene>
    <name evidence="2" type="ORF">BGZ99_005421</name>
</gene>
<dbReference type="SUPFAM" id="SSF52047">
    <property type="entry name" value="RNI-like"/>
    <property type="match status" value="1"/>
</dbReference>
<evidence type="ECO:0008006" key="4">
    <source>
        <dbReference type="Google" id="ProtNLM"/>
    </source>
</evidence>